<sequence length="176" mass="19699">MAIHGTFDLNGAEYAPLKFPGIGTFMAFSGNGKNRNHATCTHIPTVGPIPVGKYWIVDRAQGGLLSQGISTSKDIFNKVFRHAEFGHSDWFALWRDDMSIDDWTWINSVKRGNFRLHPGVISEGCVTLSRNSDFAMLRNVLLRTPLIDVPCMRNLKARGTIEVRNRDYAKTCPSNS</sequence>
<protein>
    <recommendedName>
        <fullName evidence="1">Tlde1 domain-containing protein</fullName>
    </recommendedName>
</protein>
<accession>A0A0M2KBB9</accession>
<comment type="caution">
    <text evidence="2">The sequence shown here is derived from an EMBL/GenBank/DDBJ whole genome shotgun (WGS) entry which is preliminary data.</text>
</comment>
<dbReference type="EMBL" id="JXNU01000005">
    <property type="protein sequence ID" value="KKF34311.1"/>
    <property type="molecule type" value="Genomic_DNA"/>
</dbReference>
<dbReference type="AlphaFoldDB" id="A0A0M2KBB9"/>
<reference evidence="2 3" key="1">
    <citation type="submission" date="2015-01" db="EMBL/GenBank/DDBJ databases">
        <title>Erwinia tracheiphila.</title>
        <authorList>
            <person name="Shapiro L.R."/>
        </authorList>
    </citation>
    <scope>NUCLEOTIDE SEQUENCE [LARGE SCALE GENOMIC DNA]</scope>
    <source>
        <strain evidence="2 3">BuffGH</strain>
    </source>
</reference>
<dbReference type="Pfam" id="PF10908">
    <property type="entry name" value="Tlde1_dom"/>
    <property type="match status" value="1"/>
</dbReference>
<dbReference type="Proteomes" id="UP000033924">
    <property type="component" value="Unassembled WGS sequence"/>
</dbReference>
<gene>
    <name evidence="2" type="ORF">SY86_25460</name>
</gene>
<dbReference type="PATRIC" id="fig|65700.7.peg.6286"/>
<organism evidence="2 3">
    <name type="scientific">Erwinia tracheiphila</name>
    <dbReference type="NCBI Taxonomy" id="65700"/>
    <lineage>
        <taxon>Bacteria</taxon>
        <taxon>Pseudomonadati</taxon>
        <taxon>Pseudomonadota</taxon>
        <taxon>Gammaproteobacteria</taxon>
        <taxon>Enterobacterales</taxon>
        <taxon>Erwiniaceae</taxon>
        <taxon>Erwinia</taxon>
    </lineage>
</organism>
<evidence type="ECO:0000259" key="1">
    <source>
        <dbReference type="Pfam" id="PF10908"/>
    </source>
</evidence>
<name>A0A0M2KBB9_9GAMM</name>
<evidence type="ECO:0000313" key="3">
    <source>
        <dbReference type="Proteomes" id="UP000033924"/>
    </source>
</evidence>
<proteinExistence type="predicted"/>
<keyword evidence="3" id="KW-1185">Reference proteome</keyword>
<dbReference type="RefSeq" id="WP_016192947.1">
    <property type="nucleotide sequence ID" value="NZ_CP089932.1"/>
</dbReference>
<feature type="domain" description="Tlde1" evidence="1">
    <location>
        <begin position="24"/>
        <end position="152"/>
    </location>
</feature>
<evidence type="ECO:0000313" key="2">
    <source>
        <dbReference type="EMBL" id="KKF34311.1"/>
    </source>
</evidence>
<dbReference type="InterPro" id="IPR021225">
    <property type="entry name" value="Tlde1_dom"/>
</dbReference>